<keyword evidence="11" id="KW-1185">Reference proteome</keyword>
<dbReference type="eggNOG" id="COG1559">
    <property type="taxonomic scope" value="Bacteria"/>
</dbReference>
<organism evidence="8 10">
    <name type="scientific">Megasphaera lornae</name>
    <dbReference type="NCBI Taxonomy" id="1000568"/>
    <lineage>
        <taxon>Bacteria</taxon>
        <taxon>Bacillati</taxon>
        <taxon>Bacillota</taxon>
        <taxon>Negativicutes</taxon>
        <taxon>Veillonellales</taxon>
        <taxon>Veillonellaceae</taxon>
        <taxon>Megasphaera</taxon>
    </lineage>
</organism>
<evidence type="ECO:0000256" key="1">
    <source>
        <dbReference type="ARBA" id="ARBA00022475"/>
    </source>
</evidence>
<keyword evidence="6 7" id="KW-0961">Cell wall biogenesis/degradation</keyword>
<dbReference type="CDD" id="cd08010">
    <property type="entry name" value="MltG_like"/>
    <property type="match status" value="1"/>
</dbReference>
<keyword evidence="3 7" id="KW-1133">Transmembrane helix</keyword>
<comment type="similarity">
    <text evidence="7">Belongs to the transglycosylase MltG family.</text>
</comment>
<dbReference type="PANTHER" id="PTHR30518:SF2">
    <property type="entry name" value="ENDOLYTIC MUREIN TRANSGLYCOSYLASE"/>
    <property type="match status" value="1"/>
</dbReference>
<dbReference type="PANTHER" id="PTHR30518">
    <property type="entry name" value="ENDOLYTIC MUREIN TRANSGLYCOSYLASE"/>
    <property type="match status" value="1"/>
</dbReference>
<reference evidence="9 11" key="3">
    <citation type="submission" date="2011-04" db="EMBL/GenBank/DDBJ databases">
        <authorList>
            <person name="Harkins D.M."/>
            <person name="Madupu R."/>
            <person name="Durkin A.S."/>
            <person name="Torralba M."/>
            <person name="Methe B."/>
            <person name="Sutton G.G."/>
            <person name="Nelson K.E."/>
        </authorList>
    </citation>
    <scope>NUCLEOTIDE SEQUENCE [LARGE SCALE GENOMIC DNA]</scope>
    <source>
        <strain evidence="9 11">UPII 199-6</strain>
    </source>
</reference>
<dbReference type="Gene3D" id="3.30.1490.480">
    <property type="entry name" value="Endolytic murein transglycosylase"/>
    <property type="match status" value="1"/>
</dbReference>
<dbReference type="RefSeq" id="WP_007391350.1">
    <property type="nucleotide sequence ID" value="NZ_ADGP01000019.1"/>
</dbReference>
<name>D3LUX3_9FIRM</name>
<dbReference type="GO" id="GO:0071555">
    <property type="term" value="P:cell wall organization"/>
    <property type="evidence" value="ECO:0007669"/>
    <property type="project" value="UniProtKB-KW"/>
</dbReference>
<evidence type="ECO:0000256" key="5">
    <source>
        <dbReference type="ARBA" id="ARBA00023239"/>
    </source>
</evidence>
<proteinExistence type="inferred from homology"/>
<dbReference type="AlphaFoldDB" id="D3LUX3"/>
<dbReference type="Pfam" id="PF02618">
    <property type="entry name" value="YceG"/>
    <property type="match status" value="1"/>
</dbReference>
<evidence type="ECO:0000256" key="6">
    <source>
        <dbReference type="ARBA" id="ARBA00023316"/>
    </source>
</evidence>
<evidence type="ECO:0000313" key="10">
    <source>
        <dbReference type="Proteomes" id="UP000003242"/>
    </source>
</evidence>
<feature type="transmembrane region" description="Helical" evidence="7">
    <location>
        <begin position="20"/>
        <end position="40"/>
    </location>
</feature>
<reference evidence="10" key="1">
    <citation type="submission" date="2009-12" db="EMBL/GenBank/DDBJ databases">
        <title>Sequence of Clostridiales genomosp. BVAB3 str. UPII9-5.</title>
        <authorList>
            <person name="Madupu R."/>
            <person name="Durkin A.S."/>
            <person name="Torralba M."/>
            <person name="Methe B."/>
            <person name="Sutton G.G."/>
            <person name="Strausberg R.L."/>
            <person name="Nelson K.E."/>
        </authorList>
    </citation>
    <scope>NUCLEOTIDE SEQUENCE [LARGE SCALE GENOMIC DNA]</scope>
    <source>
        <strain evidence="10">28L</strain>
    </source>
</reference>
<evidence type="ECO:0000313" key="9">
    <source>
        <dbReference type="EMBL" id="EGL39745.1"/>
    </source>
</evidence>
<dbReference type="EMBL" id="ADGP01000019">
    <property type="protein sequence ID" value="EFD94122.1"/>
    <property type="molecule type" value="Genomic_DNA"/>
</dbReference>
<evidence type="ECO:0000313" key="8">
    <source>
        <dbReference type="EMBL" id="EFD94122.1"/>
    </source>
</evidence>
<evidence type="ECO:0000256" key="3">
    <source>
        <dbReference type="ARBA" id="ARBA00022989"/>
    </source>
</evidence>
<dbReference type="EMBL" id="AFIJ01000033">
    <property type="protein sequence ID" value="EGL39745.1"/>
    <property type="molecule type" value="Genomic_DNA"/>
</dbReference>
<sequence length="345" mass="38455">MDKKAFFRSGQFHGNRIHGIYAGIVCLIVLSILGSALYFLPCFWAVPKRGYFRVVPSQTGAATAQALQRQGFIQSPGLFRFFLSVTGYGKQIKAGEYALHSQMSMYALVRKLTCGTSDAYEVVIPEGYTVRRIARAVASHGRISEQAFLQAANNDSLLYPYMRTSRPVVFKAEGFLFPDTYALPYTANADEAVRIMLDNFNRKLTPARRQRLQAAHMTVTEWVTLASLVEREAKFQADRQPIAAAFRQRLRIGMKLQSDASISYAMGNHKSTYDITDTQYASPYNTYVFAGLPPGAIGNAGLPCLDAVLQAQPTANIYFVADTRGHNHFAATYAAHQKNVQEYLR</sequence>
<gene>
    <name evidence="7" type="primary">mltG</name>
    <name evidence="8" type="ORF">HMPREF0889_1672</name>
    <name evidence="9" type="ORF">HMPREF1039_0975</name>
</gene>
<evidence type="ECO:0000256" key="2">
    <source>
        <dbReference type="ARBA" id="ARBA00022692"/>
    </source>
</evidence>
<evidence type="ECO:0000256" key="7">
    <source>
        <dbReference type="HAMAP-Rule" id="MF_02065"/>
    </source>
</evidence>
<dbReference type="NCBIfam" id="TIGR00247">
    <property type="entry name" value="endolytic transglycosylase MltG"/>
    <property type="match status" value="1"/>
</dbReference>
<comment type="caution">
    <text evidence="8">The sequence shown here is derived from an EMBL/GenBank/DDBJ whole genome shotgun (WGS) entry which is preliminary data.</text>
</comment>
<evidence type="ECO:0000313" key="11">
    <source>
        <dbReference type="Proteomes" id="UP000004018"/>
    </source>
</evidence>
<evidence type="ECO:0000256" key="4">
    <source>
        <dbReference type="ARBA" id="ARBA00023136"/>
    </source>
</evidence>
<dbReference type="OrthoDB" id="9814591at2"/>
<dbReference type="GO" id="GO:0005886">
    <property type="term" value="C:plasma membrane"/>
    <property type="evidence" value="ECO:0007669"/>
    <property type="project" value="UniProtKB-SubCell"/>
</dbReference>
<dbReference type="HAMAP" id="MF_02065">
    <property type="entry name" value="MltG"/>
    <property type="match status" value="1"/>
</dbReference>
<reference evidence="8" key="2">
    <citation type="submission" date="2009-12" db="EMBL/GenBank/DDBJ databases">
        <authorList>
            <person name="Madupu R."/>
            <person name="Durkin A.S."/>
            <person name="Torralba M."/>
            <person name="Methe B."/>
            <person name="Sutton G.G."/>
            <person name="Strausberg R.L."/>
            <person name="Nelson K.E."/>
        </authorList>
    </citation>
    <scope>NUCLEOTIDE SEQUENCE</scope>
    <source>
        <strain evidence="8">28L</strain>
    </source>
</reference>
<feature type="site" description="Important for catalytic activity" evidence="7">
    <location>
        <position position="232"/>
    </location>
</feature>
<dbReference type="Proteomes" id="UP000003242">
    <property type="component" value="Unassembled WGS sequence"/>
</dbReference>
<dbReference type="Proteomes" id="UP000004018">
    <property type="component" value="Unassembled WGS sequence"/>
</dbReference>
<dbReference type="Gene3D" id="3.30.160.60">
    <property type="entry name" value="Classic Zinc Finger"/>
    <property type="match status" value="1"/>
</dbReference>
<comment type="catalytic activity">
    <reaction evidence="7">
        <text>a peptidoglycan chain = a peptidoglycan chain with N-acetyl-1,6-anhydromuramyl-[peptide] at the reducing end + a peptidoglycan chain with N-acetylglucosamine at the non-reducing end.</text>
        <dbReference type="EC" id="4.2.2.29"/>
    </reaction>
</comment>
<keyword evidence="5 7" id="KW-0456">Lyase</keyword>
<comment type="subcellular location">
    <subcellularLocation>
        <location evidence="7">Cell membrane</location>
        <topology evidence="7">Single-pass membrane protein</topology>
    </subcellularLocation>
</comment>
<dbReference type="GO" id="GO:0009252">
    <property type="term" value="P:peptidoglycan biosynthetic process"/>
    <property type="evidence" value="ECO:0007669"/>
    <property type="project" value="UniProtKB-UniRule"/>
</dbReference>
<keyword evidence="1 7" id="KW-1003">Cell membrane</keyword>
<comment type="function">
    <text evidence="7">Functions as a peptidoglycan terminase that cleaves nascent peptidoglycan strands endolytically to terminate their elongation.</text>
</comment>
<dbReference type="GO" id="GO:0008932">
    <property type="term" value="F:lytic endotransglycosylase activity"/>
    <property type="evidence" value="ECO:0007669"/>
    <property type="project" value="UniProtKB-UniRule"/>
</dbReference>
<dbReference type="STRING" id="699218.HMPREF0889_1672"/>
<keyword evidence="2 7" id="KW-0812">Transmembrane</keyword>
<accession>D3LUX3</accession>
<protein>
    <recommendedName>
        <fullName evidence="7">Endolytic murein transglycosylase</fullName>
        <ecNumber evidence="7">4.2.2.29</ecNumber>
    </recommendedName>
    <alternativeName>
        <fullName evidence="7">Peptidoglycan lytic transglycosylase</fullName>
    </alternativeName>
    <alternativeName>
        <fullName evidence="7">Peptidoglycan polymerization terminase</fullName>
    </alternativeName>
</protein>
<dbReference type="InterPro" id="IPR003770">
    <property type="entry name" value="MLTG-like"/>
</dbReference>
<dbReference type="EC" id="4.2.2.29" evidence="7"/>
<keyword evidence="4 7" id="KW-0472">Membrane</keyword>